<dbReference type="InterPro" id="IPR010982">
    <property type="entry name" value="Lambda_DNA-bd_dom_sf"/>
</dbReference>
<dbReference type="PANTHER" id="PTHR46558:SF11">
    <property type="entry name" value="HTH-TYPE TRANSCRIPTIONAL REGULATOR XRE"/>
    <property type="match status" value="1"/>
</dbReference>
<dbReference type="SMART" id="SM00530">
    <property type="entry name" value="HTH_XRE"/>
    <property type="match status" value="1"/>
</dbReference>
<keyword evidence="1" id="KW-0238">DNA-binding</keyword>
<keyword evidence="4" id="KW-1185">Reference proteome</keyword>
<dbReference type="Gene3D" id="1.10.260.40">
    <property type="entry name" value="lambda repressor-like DNA-binding domains"/>
    <property type="match status" value="1"/>
</dbReference>
<sequence>MNGERLKKLRKEKKLTQTELGSRINVTKVSISGYESGNRSPDTDTLQRLADFFEVSTDYLLGRTDELSLQEKDEAEFQAFTKDPTLQKWYKDLPKNREEDLQRLRKMWEILKDNGEIK</sequence>
<proteinExistence type="predicted"/>
<evidence type="ECO:0000313" key="4">
    <source>
        <dbReference type="Proteomes" id="UP000237319"/>
    </source>
</evidence>
<dbReference type="GO" id="GO:0003677">
    <property type="term" value="F:DNA binding"/>
    <property type="evidence" value="ECO:0007669"/>
    <property type="project" value="UniProtKB-KW"/>
</dbReference>
<evidence type="ECO:0000313" key="3">
    <source>
        <dbReference type="EMBL" id="POZ56202.1"/>
    </source>
</evidence>
<evidence type="ECO:0000256" key="1">
    <source>
        <dbReference type="ARBA" id="ARBA00023125"/>
    </source>
</evidence>
<dbReference type="AlphaFoldDB" id="A0A2S5CZK8"/>
<dbReference type="PANTHER" id="PTHR46558">
    <property type="entry name" value="TRACRIPTIONAL REGULATORY PROTEIN-RELATED-RELATED"/>
    <property type="match status" value="1"/>
</dbReference>
<feature type="domain" description="HTH cro/C1-type" evidence="2">
    <location>
        <begin position="6"/>
        <end position="60"/>
    </location>
</feature>
<protein>
    <submittedName>
        <fullName evidence="3">HTH-type transcriptional regulator Xre</fullName>
    </submittedName>
</protein>
<dbReference type="InterPro" id="IPR001387">
    <property type="entry name" value="Cro/C1-type_HTH"/>
</dbReference>
<accession>A0A2S5CZK8</accession>
<dbReference type="Pfam" id="PF01381">
    <property type="entry name" value="HTH_3"/>
    <property type="match status" value="1"/>
</dbReference>
<organism evidence="3 4">
    <name type="scientific">Lysinibacillus sphaericus</name>
    <name type="common">Bacillus sphaericus</name>
    <dbReference type="NCBI Taxonomy" id="1421"/>
    <lineage>
        <taxon>Bacteria</taxon>
        <taxon>Bacillati</taxon>
        <taxon>Bacillota</taxon>
        <taxon>Bacilli</taxon>
        <taxon>Bacillales</taxon>
        <taxon>Bacillaceae</taxon>
        <taxon>Lysinibacillus</taxon>
    </lineage>
</organism>
<dbReference type="EMBL" id="PGLV01000001">
    <property type="protein sequence ID" value="POZ56202.1"/>
    <property type="molecule type" value="Genomic_DNA"/>
</dbReference>
<dbReference type="Proteomes" id="UP000237319">
    <property type="component" value="Unassembled WGS sequence"/>
</dbReference>
<evidence type="ECO:0000259" key="2">
    <source>
        <dbReference type="PROSITE" id="PS50943"/>
    </source>
</evidence>
<dbReference type="PROSITE" id="PS50943">
    <property type="entry name" value="HTH_CROC1"/>
    <property type="match status" value="1"/>
</dbReference>
<dbReference type="CDD" id="cd00093">
    <property type="entry name" value="HTH_XRE"/>
    <property type="match status" value="1"/>
</dbReference>
<comment type="caution">
    <text evidence="3">The sequence shown here is derived from an EMBL/GenBank/DDBJ whole genome shotgun (WGS) entry which is preliminary data.</text>
</comment>
<gene>
    <name evidence="3" type="primary">xre_3</name>
    <name evidence="3" type="ORF">LYSIN_00985</name>
</gene>
<reference evidence="3 4" key="1">
    <citation type="submission" date="2017-11" db="EMBL/GenBank/DDBJ databases">
        <title>Genome sequence of Lysinibacillus sphaericus, a lignin-degrading bacteria isolated from municipal solid waste soil.</title>
        <authorList>
            <person name="Persinoti G.F."/>
            <person name="Paixao D.A."/>
            <person name="Bugg T.D."/>
            <person name="Squina F.M."/>
        </authorList>
    </citation>
    <scope>NUCLEOTIDE SEQUENCE [LARGE SCALE GENOMIC DNA]</scope>
    <source>
        <strain evidence="3 4">A1</strain>
    </source>
</reference>
<name>A0A2S5CZK8_LYSSH</name>
<dbReference type="SUPFAM" id="SSF47413">
    <property type="entry name" value="lambda repressor-like DNA-binding domains"/>
    <property type="match status" value="1"/>
</dbReference>